<organism evidence="2 3">
    <name type="scientific">Candidatus Chromulinivorax destructor</name>
    <dbReference type="NCBI Taxonomy" id="2066483"/>
    <lineage>
        <taxon>Bacteria</taxon>
        <taxon>Candidatus Babelota</taxon>
        <taxon>Candidatus Babeliae</taxon>
        <taxon>Candidatus Babeliales</taxon>
        <taxon>Candidatus Chromulinivoraceae</taxon>
        <taxon>Candidatus Chromulinivorax</taxon>
    </lineage>
</organism>
<evidence type="ECO:0000313" key="2">
    <source>
        <dbReference type="EMBL" id="AXK61011.1"/>
    </source>
</evidence>
<evidence type="ECO:0000313" key="3">
    <source>
        <dbReference type="Proteomes" id="UP000254834"/>
    </source>
</evidence>
<accession>A0A345ZCJ4</accession>
<proteinExistence type="predicted"/>
<feature type="region of interest" description="Disordered" evidence="1">
    <location>
        <begin position="52"/>
        <end position="74"/>
    </location>
</feature>
<gene>
    <name evidence="2" type="ORF">C0J27_04740</name>
</gene>
<reference evidence="2 3" key="1">
    <citation type="submission" date="2017-12" db="EMBL/GenBank/DDBJ databases">
        <title>Chromulinavorax destructans is a abundant pathogen of dominant heterotrophic picoflagllates.</title>
        <authorList>
            <person name="Deeg C.M."/>
            <person name="Zimmer M."/>
            <person name="Suttle C.A."/>
        </authorList>
    </citation>
    <scope>NUCLEOTIDE SEQUENCE [LARGE SCALE GENOMIC DNA]</scope>
    <source>
        <strain evidence="2 3">SeV1</strain>
    </source>
</reference>
<keyword evidence="3" id="KW-1185">Reference proteome</keyword>
<name>A0A345ZCJ4_9BACT</name>
<protein>
    <submittedName>
        <fullName evidence="2">Uncharacterized protein</fullName>
    </submittedName>
</protein>
<dbReference type="AlphaFoldDB" id="A0A345ZCJ4"/>
<dbReference type="KEGG" id="cdes:C0J27_04740"/>
<dbReference type="Proteomes" id="UP000254834">
    <property type="component" value="Chromosome"/>
</dbReference>
<dbReference type="EMBL" id="CP025544">
    <property type="protein sequence ID" value="AXK61011.1"/>
    <property type="molecule type" value="Genomic_DNA"/>
</dbReference>
<sequence length="442" mass="50427">MELTNSCADQLNNKIDQDSIVNNNESPIENFDQEFENVVENNQLFSTLEQKPAQTIQSKKTKKKKKKSSLDAPDEDDAILDASIAFNKEQELKSLALENSSSANYSTVTLTHDSAAFEQTQQFLAFAQMRQDKIEEREAQRKKGLTEINKKLCRVKAENRDDERKKLQQKLSIEFPIIDTHEQQAIKFLDWYACQVLTTNSIDDLSVQKFTELEKNLQTQINRLLTSQGVHLKWYLLLYPPLHENIKSKYIALKAALQTPSSGKREIAFMEKDSSLDTTSDQNKILAILKRIHTRNGMLDITRILYQMPSLESINRLATLSNDQLTQAENAIKAQYDPAMSIDDLYFIQEIINTLLKQAGFSPGIKGMTNDIIIFTKTLQDDSYCDSRESLLDEVASKIFYSLQIDNEMNSTHITDEQKANLSKIYATVSSTLIKLIISSKK</sequence>
<evidence type="ECO:0000256" key="1">
    <source>
        <dbReference type="SAM" id="MobiDB-lite"/>
    </source>
</evidence>